<proteinExistence type="predicted"/>
<accession>A0A0L9TRW3</accession>
<evidence type="ECO:0000313" key="1">
    <source>
        <dbReference type="EMBL" id="KOM33226.1"/>
    </source>
</evidence>
<dbReference type="AlphaFoldDB" id="A0A0L9TRW3"/>
<sequence length="115" mass="12041">MEVGPFLPPPKGSDGPPWWLPSMLSCRLEADNSGGGCCALSAASSSASSSACLRWSSCCSRIVCACASICVCSCWIKSRVLKSSIAPVVVVGISNLDPTVDAKMFQYGCETEIRT</sequence>
<organism evidence="1 2">
    <name type="scientific">Phaseolus angularis</name>
    <name type="common">Azuki bean</name>
    <name type="synonym">Vigna angularis</name>
    <dbReference type="NCBI Taxonomy" id="3914"/>
    <lineage>
        <taxon>Eukaryota</taxon>
        <taxon>Viridiplantae</taxon>
        <taxon>Streptophyta</taxon>
        <taxon>Embryophyta</taxon>
        <taxon>Tracheophyta</taxon>
        <taxon>Spermatophyta</taxon>
        <taxon>Magnoliopsida</taxon>
        <taxon>eudicotyledons</taxon>
        <taxon>Gunneridae</taxon>
        <taxon>Pentapetalae</taxon>
        <taxon>rosids</taxon>
        <taxon>fabids</taxon>
        <taxon>Fabales</taxon>
        <taxon>Fabaceae</taxon>
        <taxon>Papilionoideae</taxon>
        <taxon>50 kb inversion clade</taxon>
        <taxon>NPAAA clade</taxon>
        <taxon>indigoferoid/millettioid clade</taxon>
        <taxon>Phaseoleae</taxon>
        <taxon>Vigna</taxon>
    </lineage>
</organism>
<name>A0A0L9TRW3_PHAAN</name>
<dbReference type="Proteomes" id="UP000053144">
    <property type="component" value="Chromosome 1"/>
</dbReference>
<reference evidence="2" key="1">
    <citation type="journal article" date="2015" name="Proc. Natl. Acad. Sci. U.S.A.">
        <title>Genome sequencing of adzuki bean (Vigna angularis) provides insight into high starch and low fat accumulation and domestication.</title>
        <authorList>
            <person name="Yang K."/>
            <person name="Tian Z."/>
            <person name="Chen C."/>
            <person name="Luo L."/>
            <person name="Zhao B."/>
            <person name="Wang Z."/>
            <person name="Yu L."/>
            <person name="Li Y."/>
            <person name="Sun Y."/>
            <person name="Li W."/>
            <person name="Chen Y."/>
            <person name="Li Y."/>
            <person name="Zhang Y."/>
            <person name="Ai D."/>
            <person name="Zhao J."/>
            <person name="Shang C."/>
            <person name="Ma Y."/>
            <person name="Wu B."/>
            <person name="Wang M."/>
            <person name="Gao L."/>
            <person name="Sun D."/>
            <person name="Zhang P."/>
            <person name="Guo F."/>
            <person name="Wang W."/>
            <person name="Li Y."/>
            <person name="Wang J."/>
            <person name="Varshney R.K."/>
            <person name="Wang J."/>
            <person name="Ling H.Q."/>
            <person name="Wan P."/>
        </authorList>
    </citation>
    <scope>NUCLEOTIDE SEQUENCE</scope>
    <source>
        <strain evidence="2">cv. Jingnong 6</strain>
    </source>
</reference>
<evidence type="ECO:0000313" key="2">
    <source>
        <dbReference type="Proteomes" id="UP000053144"/>
    </source>
</evidence>
<dbReference type="Gramene" id="KOM33226">
    <property type="protein sequence ID" value="KOM33226"/>
    <property type="gene ID" value="LR48_Vigan01g278200"/>
</dbReference>
<protein>
    <submittedName>
        <fullName evidence="1">Uncharacterized protein</fullName>
    </submittedName>
</protein>
<gene>
    <name evidence="1" type="ORF">LR48_Vigan01g278200</name>
</gene>
<dbReference type="EMBL" id="CM003371">
    <property type="protein sequence ID" value="KOM33226.1"/>
    <property type="molecule type" value="Genomic_DNA"/>
</dbReference>